<name>A0A502CH51_9SPHN</name>
<keyword evidence="5 13" id="KW-0375">Hydrogen ion transport</keyword>
<comment type="subunit">
    <text evidence="13">F-type ATPases have 2 components, F(1) - the catalytic core - and F(0) - the membrane proton channel. F(1) has five subunits: alpha(3), beta(3), gamma(1), delta(1), epsilon(1). F(0) has three main subunits: a(1), b(2) and c(10-14). The alpha and beta chains form an alternating ring which encloses part of the gamma chain. F(1) is attached to F(0) by a central stalk formed by the gamma and epsilon chains, while a peripheral stalk is formed by the delta and b chains.</text>
</comment>
<evidence type="ECO:0000256" key="12">
    <source>
        <dbReference type="ARBA" id="ARBA00037847"/>
    </source>
</evidence>
<comment type="caution">
    <text evidence="16">The sequence shown here is derived from an EMBL/GenBank/DDBJ whole genome shotgun (WGS) entry which is preliminary data.</text>
</comment>
<reference evidence="16 17" key="1">
    <citation type="journal article" date="2019" name="Environ. Microbiol.">
        <title>Species interactions and distinct microbial communities in high Arctic permafrost affected cryosols are associated with the CH4 and CO2 gas fluxes.</title>
        <authorList>
            <person name="Altshuler I."/>
            <person name="Hamel J."/>
            <person name="Turney S."/>
            <person name="Magnuson E."/>
            <person name="Levesque R."/>
            <person name="Greer C."/>
            <person name="Whyte L.G."/>
        </authorList>
    </citation>
    <scope>NUCLEOTIDE SEQUENCE [LARGE SCALE GENOMIC DNA]</scope>
    <source>
        <strain evidence="16 17">S5.1</strain>
    </source>
</reference>
<evidence type="ECO:0000256" key="1">
    <source>
        <dbReference type="ARBA" id="ARBA00005513"/>
    </source>
</evidence>
<dbReference type="HAMAP" id="MF_01398">
    <property type="entry name" value="ATP_synth_b_bprime"/>
    <property type="match status" value="1"/>
</dbReference>
<feature type="region of interest" description="Disordered" evidence="15">
    <location>
        <begin position="141"/>
        <end position="160"/>
    </location>
</feature>
<dbReference type="OrthoDB" id="9805716at2"/>
<evidence type="ECO:0000256" key="6">
    <source>
        <dbReference type="ARBA" id="ARBA00022989"/>
    </source>
</evidence>
<evidence type="ECO:0000256" key="9">
    <source>
        <dbReference type="ARBA" id="ARBA00023310"/>
    </source>
</evidence>
<keyword evidence="4 13" id="KW-0812">Transmembrane</keyword>
<dbReference type="GO" id="GO:0012505">
    <property type="term" value="C:endomembrane system"/>
    <property type="evidence" value="ECO:0007669"/>
    <property type="project" value="UniProtKB-SubCell"/>
</dbReference>
<comment type="subcellular location">
    <subcellularLocation>
        <location evidence="13">Cell membrane</location>
        <topology evidence="13">Single-pass membrane protein</topology>
    </subcellularLocation>
    <subcellularLocation>
        <location evidence="12">Endomembrane system</location>
        <topology evidence="12">Single-pass membrane protein</topology>
    </subcellularLocation>
</comment>
<evidence type="ECO:0000256" key="4">
    <source>
        <dbReference type="ARBA" id="ARBA00022692"/>
    </source>
</evidence>
<evidence type="ECO:0000313" key="16">
    <source>
        <dbReference type="EMBL" id="TPG12042.1"/>
    </source>
</evidence>
<dbReference type="PANTHER" id="PTHR33445">
    <property type="entry name" value="ATP SYNTHASE SUBUNIT B', CHLOROPLASTIC"/>
    <property type="match status" value="1"/>
</dbReference>
<dbReference type="AlphaFoldDB" id="A0A502CH51"/>
<keyword evidence="7 13" id="KW-0406">Ion transport</keyword>
<dbReference type="GO" id="GO:0046961">
    <property type="term" value="F:proton-transporting ATPase activity, rotational mechanism"/>
    <property type="evidence" value="ECO:0007669"/>
    <property type="project" value="TreeGrafter"/>
</dbReference>
<evidence type="ECO:0000256" key="8">
    <source>
        <dbReference type="ARBA" id="ARBA00023136"/>
    </source>
</evidence>
<protein>
    <recommendedName>
        <fullName evidence="13">ATP synthase subunit b</fullName>
    </recommendedName>
    <alternativeName>
        <fullName evidence="13">ATP synthase F(0) sector subunit b</fullName>
    </alternativeName>
    <alternativeName>
        <fullName evidence="13">ATPase subunit I</fullName>
    </alternativeName>
    <alternativeName>
        <fullName evidence="13">F-type ATPase subunit b</fullName>
        <shortName evidence="13">F-ATPase subunit b</shortName>
    </alternativeName>
</protein>
<evidence type="ECO:0000256" key="2">
    <source>
        <dbReference type="ARBA" id="ARBA00022448"/>
    </source>
</evidence>
<dbReference type="InterPro" id="IPR050059">
    <property type="entry name" value="ATP_synthase_B_chain"/>
</dbReference>
<comment type="similarity">
    <text evidence="1 13 14">Belongs to the ATPase B chain family.</text>
</comment>
<dbReference type="RefSeq" id="WP_140871987.1">
    <property type="nucleotide sequence ID" value="NZ_RCZK01000008.1"/>
</dbReference>
<evidence type="ECO:0000256" key="3">
    <source>
        <dbReference type="ARBA" id="ARBA00022547"/>
    </source>
</evidence>
<dbReference type="Proteomes" id="UP000318413">
    <property type="component" value="Unassembled WGS sequence"/>
</dbReference>
<feature type="transmembrane region" description="Helical" evidence="13">
    <location>
        <begin position="6"/>
        <end position="27"/>
    </location>
</feature>
<keyword evidence="9 13" id="KW-0066">ATP synthesis</keyword>
<dbReference type="GO" id="GO:0045259">
    <property type="term" value="C:proton-transporting ATP synthase complex"/>
    <property type="evidence" value="ECO:0007669"/>
    <property type="project" value="UniProtKB-KW"/>
</dbReference>
<dbReference type="CDD" id="cd06503">
    <property type="entry name" value="ATP-synt_Fo_b"/>
    <property type="match status" value="1"/>
</dbReference>
<evidence type="ECO:0000256" key="13">
    <source>
        <dbReference type="HAMAP-Rule" id="MF_01398"/>
    </source>
</evidence>
<dbReference type="Pfam" id="PF00430">
    <property type="entry name" value="ATP-synt_B"/>
    <property type="match status" value="1"/>
</dbReference>
<organism evidence="16 17">
    <name type="scientific">Sphingomonas oligophenolica</name>
    <dbReference type="NCBI Taxonomy" id="301154"/>
    <lineage>
        <taxon>Bacteria</taxon>
        <taxon>Pseudomonadati</taxon>
        <taxon>Pseudomonadota</taxon>
        <taxon>Alphaproteobacteria</taxon>
        <taxon>Sphingomonadales</taxon>
        <taxon>Sphingomonadaceae</taxon>
        <taxon>Sphingomonas</taxon>
    </lineage>
</organism>
<comment type="function">
    <text evidence="10 13">F(1)F(0) ATP synthase produces ATP from ADP in the presence of a proton or sodium gradient. F-type ATPases consist of two structural domains, F(1) containing the extramembraneous catalytic core and F(0) containing the membrane proton channel, linked together by a central stalk and a peripheral stalk. During catalysis, ATP synthesis in the catalytic domain of F(1) is coupled via a rotary mechanism of the central stalk subunits to proton translocation.</text>
</comment>
<dbReference type="EMBL" id="RCZK01000008">
    <property type="protein sequence ID" value="TPG12042.1"/>
    <property type="molecule type" value="Genomic_DNA"/>
</dbReference>
<evidence type="ECO:0000256" key="11">
    <source>
        <dbReference type="ARBA" id="ARBA00025614"/>
    </source>
</evidence>
<keyword evidence="2 13" id="KW-0813">Transport</keyword>
<comment type="function">
    <text evidence="11">Component of the F(0) channel, it forms part of the peripheral stalk, linking F(1) to F(0). The b'-subunit is a diverged and duplicated form of b found in plants and photosynthetic bacteria.</text>
</comment>
<accession>A0A502CH51</accession>
<dbReference type="InterPro" id="IPR002146">
    <property type="entry name" value="ATP_synth_b/b'su_bac/chlpt"/>
</dbReference>
<evidence type="ECO:0000256" key="15">
    <source>
        <dbReference type="SAM" id="MobiDB-lite"/>
    </source>
</evidence>
<keyword evidence="6 13" id="KW-1133">Transmembrane helix</keyword>
<evidence type="ECO:0000256" key="7">
    <source>
        <dbReference type="ARBA" id="ARBA00023065"/>
    </source>
</evidence>
<dbReference type="GO" id="GO:0005886">
    <property type="term" value="C:plasma membrane"/>
    <property type="evidence" value="ECO:0007669"/>
    <property type="project" value="UniProtKB-SubCell"/>
</dbReference>
<keyword evidence="8 13" id="KW-0472">Membrane</keyword>
<keyword evidence="3 13" id="KW-0138">CF(0)</keyword>
<evidence type="ECO:0000256" key="14">
    <source>
        <dbReference type="RuleBase" id="RU003848"/>
    </source>
</evidence>
<evidence type="ECO:0000313" key="17">
    <source>
        <dbReference type="Proteomes" id="UP000318413"/>
    </source>
</evidence>
<sequence length="160" mass="16681">MPQFEIANFVPQLFWLAIFFAILYFAVVRPTLPKLGRVIDARETQVTGDLDTAANAKAQADRMASDYDEGVAAAQGDARARVVAAQASAAKQLEAKLAESNAVIAVRTAAAEADIAAARQHAMAEIEGVAADAAGDIVEKLTGTRPDPSQTATAARTALG</sequence>
<gene>
    <name evidence="13" type="primary">atpF</name>
    <name evidence="16" type="ORF">EAH84_11210</name>
</gene>
<evidence type="ECO:0000256" key="10">
    <source>
        <dbReference type="ARBA" id="ARBA00025198"/>
    </source>
</evidence>
<keyword evidence="17" id="KW-1185">Reference proteome</keyword>
<evidence type="ECO:0000256" key="5">
    <source>
        <dbReference type="ARBA" id="ARBA00022781"/>
    </source>
</evidence>
<dbReference type="GO" id="GO:0046933">
    <property type="term" value="F:proton-transporting ATP synthase activity, rotational mechanism"/>
    <property type="evidence" value="ECO:0007669"/>
    <property type="project" value="UniProtKB-UniRule"/>
</dbReference>
<proteinExistence type="inferred from homology"/>
<keyword evidence="13" id="KW-1003">Cell membrane</keyword>
<dbReference type="PANTHER" id="PTHR33445:SF1">
    <property type="entry name" value="ATP SYNTHASE SUBUNIT B"/>
    <property type="match status" value="1"/>
</dbReference>